<protein>
    <submittedName>
        <fullName evidence="2">Uncharacterized protein</fullName>
    </submittedName>
</protein>
<dbReference type="EMBL" id="JAEAOA010001650">
    <property type="protein sequence ID" value="KAK3588613.1"/>
    <property type="molecule type" value="Genomic_DNA"/>
</dbReference>
<feature type="signal peptide" evidence="1">
    <location>
        <begin position="1"/>
        <end position="16"/>
    </location>
</feature>
<reference evidence="2" key="3">
    <citation type="submission" date="2023-05" db="EMBL/GenBank/DDBJ databases">
        <authorList>
            <person name="Smith C.H."/>
        </authorList>
    </citation>
    <scope>NUCLEOTIDE SEQUENCE</scope>
    <source>
        <strain evidence="2">CHS0354</strain>
        <tissue evidence="2">Mantle</tissue>
    </source>
</reference>
<proteinExistence type="predicted"/>
<keyword evidence="1" id="KW-0732">Signal</keyword>
<dbReference type="Proteomes" id="UP001195483">
    <property type="component" value="Unassembled WGS sequence"/>
</dbReference>
<evidence type="ECO:0000313" key="2">
    <source>
        <dbReference type="EMBL" id="KAK3588613.1"/>
    </source>
</evidence>
<sequence>MYWQILMILIKMFGTAVNPTSLTVGQNEVKKGTVTVNIDPKTPIGLASEGNISRRPYTVCTTDT</sequence>
<reference evidence="2" key="1">
    <citation type="journal article" date="2021" name="Genome Biol. Evol.">
        <title>A High-Quality Reference Genome for a Parasitic Bivalve with Doubly Uniparental Inheritance (Bivalvia: Unionida).</title>
        <authorList>
            <person name="Smith C.H."/>
        </authorList>
    </citation>
    <scope>NUCLEOTIDE SEQUENCE</scope>
    <source>
        <strain evidence="2">CHS0354</strain>
    </source>
</reference>
<organism evidence="2 3">
    <name type="scientific">Potamilus streckersoni</name>
    <dbReference type="NCBI Taxonomy" id="2493646"/>
    <lineage>
        <taxon>Eukaryota</taxon>
        <taxon>Metazoa</taxon>
        <taxon>Spiralia</taxon>
        <taxon>Lophotrochozoa</taxon>
        <taxon>Mollusca</taxon>
        <taxon>Bivalvia</taxon>
        <taxon>Autobranchia</taxon>
        <taxon>Heteroconchia</taxon>
        <taxon>Palaeoheterodonta</taxon>
        <taxon>Unionida</taxon>
        <taxon>Unionoidea</taxon>
        <taxon>Unionidae</taxon>
        <taxon>Ambleminae</taxon>
        <taxon>Lampsilini</taxon>
        <taxon>Potamilus</taxon>
    </lineage>
</organism>
<keyword evidence="3" id="KW-1185">Reference proteome</keyword>
<evidence type="ECO:0000256" key="1">
    <source>
        <dbReference type="SAM" id="SignalP"/>
    </source>
</evidence>
<comment type="caution">
    <text evidence="2">The sequence shown here is derived from an EMBL/GenBank/DDBJ whole genome shotgun (WGS) entry which is preliminary data.</text>
</comment>
<dbReference type="AlphaFoldDB" id="A0AAE0VS47"/>
<accession>A0AAE0VS47</accession>
<evidence type="ECO:0000313" key="3">
    <source>
        <dbReference type="Proteomes" id="UP001195483"/>
    </source>
</evidence>
<reference evidence="2" key="2">
    <citation type="journal article" date="2021" name="Genome Biol. Evol.">
        <title>Developing a high-quality reference genome for a parasitic bivalve with doubly uniparental inheritance (Bivalvia: Unionida).</title>
        <authorList>
            <person name="Smith C.H."/>
        </authorList>
    </citation>
    <scope>NUCLEOTIDE SEQUENCE</scope>
    <source>
        <strain evidence="2">CHS0354</strain>
        <tissue evidence="2">Mantle</tissue>
    </source>
</reference>
<name>A0AAE0VS47_9BIVA</name>
<feature type="chain" id="PRO_5042162837" evidence="1">
    <location>
        <begin position="17"/>
        <end position="64"/>
    </location>
</feature>
<gene>
    <name evidence="2" type="ORF">CHS0354_027338</name>
</gene>